<feature type="compositionally biased region" description="Basic residues" evidence="2">
    <location>
        <begin position="22"/>
        <end position="32"/>
    </location>
</feature>
<feature type="transmembrane region" description="Helical" evidence="3">
    <location>
        <begin position="526"/>
        <end position="546"/>
    </location>
</feature>
<dbReference type="InterPro" id="IPR050327">
    <property type="entry name" value="Proton-linked_MCT"/>
</dbReference>
<dbReference type="CDD" id="cd17352">
    <property type="entry name" value="MFS_MCT_SLC16"/>
    <property type="match status" value="1"/>
</dbReference>
<keyword evidence="3" id="KW-0812">Transmembrane</keyword>
<keyword evidence="3" id="KW-0472">Membrane</keyword>
<evidence type="ECO:0000259" key="4">
    <source>
        <dbReference type="PROSITE" id="PS50850"/>
    </source>
</evidence>
<evidence type="ECO:0000256" key="1">
    <source>
        <dbReference type="ARBA" id="ARBA00004141"/>
    </source>
</evidence>
<protein>
    <recommendedName>
        <fullName evidence="4">Major facilitator superfamily (MFS) profile domain-containing protein</fullName>
    </recommendedName>
</protein>
<gene>
    <name evidence="5" type="ORF">RUM44_007167</name>
</gene>
<feature type="transmembrane region" description="Helical" evidence="3">
    <location>
        <begin position="399"/>
        <end position="423"/>
    </location>
</feature>
<feature type="transmembrane region" description="Helical" evidence="3">
    <location>
        <begin position="130"/>
        <end position="151"/>
    </location>
</feature>
<feature type="region of interest" description="Disordered" evidence="2">
    <location>
        <begin position="346"/>
        <end position="365"/>
    </location>
</feature>
<dbReference type="PANTHER" id="PTHR11360:SF284">
    <property type="entry name" value="EG:103B4.3 PROTEIN-RELATED"/>
    <property type="match status" value="1"/>
</dbReference>
<dbReference type="Pfam" id="PF07690">
    <property type="entry name" value="MFS_1"/>
    <property type="match status" value="2"/>
</dbReference>
<comment type="caution">
    <text evidence="5">The sequence shown here is derived from an EMBL/GenBank/DDBJ whole genome shotgun (WGS) entry which is preliminary data.</text>
</comment>
<name>A0ABR1AZX9_POLSC</name>
<dbReference type="Gene3D" id="1.20.1250.20">
    <property type="entry name" value="MFS general substrate transporter like domains"/>
    <property type="match status" value="2"/>
</dbReference>
<feature type="transmembrane region" description="Helical" evidence="3">
    <location>
        <begin position="105"/>
        <end position="124"/>
    </location>
</feature>
<reference evidence="5 6" key="1">
    <citation type="submission" date="2023-09" db="EMBL/GenBank/DDBJ databases">
        <title>Genomes of two closely related lineages of the louse Polyplax serrata with different host specificities.</title>
        <authorList>
            <person name="Martinu J."/>
            <person name="Tarabai H."/>
            <person name="Stefka J."/>
            <person name="Hypsa V."/>
        </authorList>
    </citation>
    <scope>NUCLEOTIDE SEQUENCE [LARGE SCALE GENOMIC DNA]</scope>
    <source>
        <strain evidence="5">98ZLc_SE</strain>
    </source>
</reference>
<proteinExistence type="predicted"/>
<feature type="transmembrane region" description="Helical" evidence="3">
    <location>
        <begin position="46"/>
        <end position="63"/>
    </location>
</feature>
<dbReference type="PROSITE" id="PS50850">
    <property type="entry name" value="MFS"/>
    <property type="match status" value="1"/>
</dbReference>
<dbReference type="InterPro" id="IPR011701">
    <property type="entry name" value="MFS"/>
</dbReference>
<dbReference type="InterPro" id="IPR020846">
    <property type="entry name" value="MFS_dom"/>
</dbReference>
<evidence type="ECO:0000313" key="6">
    <source>
        <dbReference type="Proteomes" id="UP001359485"/>
    </source>
</evidence>
<feature type="transmembrane region" description="Helical" evidence="3">
    <location>
        <begin position="435"/>
        <end position="453"/>
    </location>
</feature>
<feature type="transmembrane region" description="Helical" evidence="3">
    <location>
        <begin position="75"/>
        <end position="93"/>
    </location>
</feature>
<keyword evidence="3" id="KW-1133">Transmembrane helix</keyword>
<evidence type="ECO:0000313" key="5">
    <source>
        <dbReference type="EMBL" id="KAK6632137.1"/>
    </source>
</evidence>
<dbReference type="PANTHER" id="PTHR11360">
    <property type="entry name" value="MONOCARBOXYLATE TRANSPORTER"/>
    <property type="match status" value="1"/>
</dbReference>
<keyword evidence="6" id="KW-1185">Reference proteome</keyword>
<evidence type="ECO:0000256" key="2">
    <source>
        <dbReference type="SAM" id="MobiDB-lite"/>
    </source>
</evidence>
<feature type="transmembrane region" description="Helical" evidence="3">
    <location>
        <begin position="465"/>
        <end position="489"/>
    </location>
</feature>
<feature type="transmembrane region" description="Helical" evidence="3">
    <location>
        <begin position="495"/>
        <end position="514"/>
    </location>
</feature>
<evidence type="ECO:0000256" key="3">
    <source>
        <dbReference type="SAM" id="Phobius"/>
    </source>
</evidence>
<comment type="subcellular location">
    <subcellularLocation>
        <location evidence="1">Membrane</location>
        <topology evidence="1">Multi-pass membrane protein</topology>
    </subcellularLocation>
</comment>
<dbReference type="EMBL" id="JAWJWF010000005">
    <property type="protein sequence ID" value="KAK6632137.1"/>
    <property type="molecule type" value="Genomic_DNA"/>
</dbReference>
<feature type="domain" description="Major facilitator superfamily (MFS) profile" evidence="4">
    <location>
        <begin position="399"/>
        <end position="597"/>
    </location>
</feature>
<sequence>MSMTLDNRRREVHFKEDTKTLARSHKSSRQRIHAKEEQNRATSQSLAYYNADGVTYSFGVLYVEFLNYFQEGKGATAWIASILVGVTLCSGPISSSFVNKYGCRAVTIAGAILGFLCLICSIFATNVITLYFTIGVGTGLGFGLIYLPAIVSVSCYFEKYRSLATGIAVCGSGLGTFIFAPLTEFFVDEYGWRGAILLIASLVLQCTTFGALFRPVEQYQKRKRPVPSNEPRYLTKSLLDRNGSAQETDPGKLNGGNQIQRPVSIGNFSMSKQNYLQPLDKKDGDPNEMSRLARSQPVLANIPTTSQNAETSKQAFGSHSGLIDRKDVFYHGSLHSLHQLQTRRSNMRLSTEKPPDKQLLSHGENRRKPKKLCGCIPCTNKVPDTLTEMLDFSLLKDPIFILFTVSNFFTSIGFNIPYVYIVAQAQERGISKENASYLLAVIGIANTIGRVVLGYISDKPWINRLMIYNVSLAVCGIATALSALCYTFYSFAFYGSVYGFSIGAYVGLTSVILVDLMGLDHLTNAFGLLLLFQGIASLIGPPIAGWLYDAFATYDPGFVVAGVMIAISGIMLFVIPSLQRYLEKRKQSRKDGAIALT</sequence>
<feature type="region of interest" description="Disordered" evidence="2">
    <location>
        <begin position="17"/>
        <end position="38"/>
    </location>
</feature>
<dbReference type="Proteomes" id="UP001359485">
    <property type="component" value="Unassembled WGS sequence"/>
</dbReference>
<accession>A0ABR1AZX9</accession>
<dbReference type="InterPro" id="IPR036259">
    <property type="entry name" value="MFS_trans_sf"/>
</dbReference>
<dbReference type="SUPFAM" id="SSF103473">
    <property type="entry name" value="MFS general substrate transporter"/>
    <property type="match status" value="1"/>
</dbReference>
<feature type="transmembrane region" description="Helical" evidence="3">
    <location>
        <begin position="558"/>
        <end position="578"/>
    </location>
</feature>
<feature type="transmembrane region" description="Helical" evidence="3">
    <location>
        <begin position="163"/>
        <end position="182"/>
    </location>
</feature>
<organism evidence="5 6">
    <name type="scientific">Polyplax serrata</name>
    <name type="common">Common mouse louse</name>
    <dbReference type="NCBI Taxonomy" id="468196"/>
    <lineage>
        <taxon>Eukaryota</taxon>
        <taxon>Metazoa</taxon>
        <taxon>Ecdysozoa</taxon>
        <taxon>Arthropoda</taxon>
        <taxon>Hexapoda</taxon>
        <taxon>Insecta</taxon>
        <taxon>Pterygota</taxon>
        <taxon>Neoptera</taxon>
        <taxon>Paraneoptera</taxon>
        <taxon>Psocodea</taxon>
        <taxon>Troctomorpha</taxon>
        <taxon>Phthiraptera</taxon>
        <taxon>Anoplura</taxon>
        <taxon>Polyplacidae</taxon>
        <taxon>Polyplax</taxon>
    </lineage>
</organism>
<feature type="transmembrane region" description="Helical" evidence="3">
    <location>
        <begin position="194"/>
        <end position="213"/>
    </location>
</feature>